<dbReference type="PANTHER" id="PTHR45616">
    <property type="entry name" value="GATA-TYPE DOMAIN-CONTAINING PROTEIN"/>
    <property type="match status" value="1"/>
</dbReference>
<protein>
    <submittedName>
        <fullName evidence="8">Keratin, type II cytoskeletal 5-like isoform X1</fullName>
    </submittedName>
</protein>
<dbReference type="SMART" id="SM01391">
    <property type="entry name" value="Filament"/>
    <property type="match status" value="1"/>
</dbReference>
<reference evidence="8" key="1">
    <citation type="submission" date="2025-08" db="UniProtKB">
        <authorList>
            <consortium name="RefSeq"/>
        </authorList>
    </citation>
    <scope>IDENTIFICATION</scope>
</reference>
<keyword evidence="2 4" id="KW-0175">Coiled coil</keyword>
<dbReference type="Gene3D" id="1.20.5.500">
    <property type="entry name" value="Single helix bin"/>
    <property type="match status" value="1"/>
</dbReference>
<dbReference type="InterPro" id="IPR003054">
    <property type="entry name" value="Keratin_II"/>
</dbReference>
<accession>A0ABM1K9Q8</accession>
<proteinExistence type="inferred from homology"/>
<dbReference type="Gene3D" id="1.20.5.170">
    <property type="match status" value="1"/>
</dbReference>
<evidence type="ECO:0000256" key="1">
    <source>
        <dbReference type="ARBA" id="ARBA00022754"/>
    </source>
</evidence>
<comment type="similarity">
    <text evidence="3">Belongs to the intermediate filament family.</text>
</comment>
<dbReference type="PROSITE" id="PS00226">
    <property type="entry name" value="IF_ROD_1"/>
    <property type="match status" value="1"/>
</dbReference>
<dbReference type="GeneID" id="107113614"/>
<evidence type="ECO:0000313" key="7">
    <source>
        <dbReference type="Proteomes" id="UP000694871"/>
    </source>
</evidence>
<evidence type="ECO:0000256" key="4">
    <source>
        <dbReference type="SAM" id="Coils"/>
    </source>
</evidence>
<evidence type="ECO:0000256" key="5">
    <source>
        <dbReference type="SAM" id="MobiDB-lite"/>
    </source>
</evidence>
<dbReference type="Pfam" id="PF00038">
    <property type="entry name" value="Filament"/>
    <property type="match status" value="1"/>
</dbReference>
<dbReference type="Gene3D" id="1.20.5.1160">
    <property type="entry name" value="Vasodilator-stimulated phosphoprotein"/>
    <property type="match status" value="1"/>
</dbReference>
<dbReference type="InterPro" id="IPR039008">
    <property type="entry name" value="IF_rod_dom"/>
</dbReference>
<feature type="region of interest" description="Disordered" evidence="5">
    <location>
        <begin position="1"/>
        <end position="32"/>
    </location>
</feature>
<evidence type="ECO:0000313" key="8">
    <source>
        <dbReference type="RefSeq" id="XP_015270445.1"/>
    </source>
</evidence>
<evidence type="ECO:0000256" key="3">
    <source>
        <dbReference type="RuleBase" id="RU000685"/>
    </source>
</evidence>
<organism evidence="7 8">
    <name type="scientific">Gekko japonicus</name>
    <name type="common">Schlegel's Japanese gecko</name>
    <dbReference type="NCBI Taxonomy" id="146911"/>
    <lineage>
        <taxon>Eukaryota</taxon>
        <taxon>Metazoa</taxon>
        <taxon>Chordata</taxon>
        <taxon>Craniata</taxon>
        <taxon>Vertebrata</taxon>
        <taxon>Euteleostomi</taxon>
        <taxon>Lepidosauria</taxon>
        <taxon>Squamata</taxon>
        <taxon>Bifurcata</taxon>
        <taxon>Gekkota</taxon>
        <taxon>Gekkonidae</taxon>
        <taxon>Gekkoninae</taxon>
        <taxon>Gekko</taxon>
    </lineage>
</organism>
<name>A0ABM1K9Q8_GEKJA</name>
<dbReference type="RefSeq" id="XP_015270445.1">
    <property type="nucleotide sequence ID" value="XM_015414959.1"/>
</dbReference>
<feature type="compositionally biased region" description="Polar residues" evidence="5">
    <location>
        <begin position="1"/>
        <end position="22"/>
    </location>
</feature>
<dbReference type="InterPro" id="IPR018039">
    <property type="entry name" value="IF_conserved"/>
</dbReference>
<evidence type="ECO:0000259" key="6">
    <source>
        <dbReference type="PROSITE" id="PS51842"/>
    </source>
</evidence>
<feature type="coiled-coil region" evidence="4">
    <location>
        <begin position="319"/>
        <end position="399"/>
    </location>
</feature>
<feature type="coiled-coil region" evidence="4">
    <location>
        <begin position="112"/>
        <end position="146"/>
    </location>
</feature>
<gene>
    <name evidence="8" type="primary">LOC107113614</name>
</gene>
<dbReference type="PRINTS" id="PR01276">
    <property type="entry name" value="TYPE2KERATIN"/>
</dbReference>
<feature type="coiled-coil region" evidence="4">
    <location>
        <begin position="177"/>
        <end position="218"/>
    </location>
</feature>
<evidence type="ECO:0000256" key="2">
    <source>
        <dbReference type="ARBA" id="ARBA00023054"/>
    </source>
</evidence>
<sequence>MSQPVFSCPSNRRSFTSVSATDGSRGFRPSQPPVCQPMGFTYGIRGNNTSQSFHNFGGRQRMSCCGGFQGSECSCRFNGIREVCVNKNLLQPLFVGVDPNDHRIKAHEKEQIKALNDQFACFIDKVQCLEQQNQILRTKWQLLQNQNIPAVKKDLKPLCEGYTTNLRRKLDLVLCEKNKLEIQHKAMQNLVEEHRSKYQEELNRRTNAENDFVVLKKEVDAAFKYQKELEMKRDLMKENIDFLRVFYTEELSALNRQLYDTSVVLNMNNSRRLNMDNLIQSIECWYQTIAQKSKEEANLFYQSQIQTLQNQSCQFHESLQRNNTEIAELNRMIQILQCQVDNEKKKVVSLQTAISTTEQHGACALKEAQANFAELQNTLQNSKDKLAALLRDYHELMNTKLALDIEIATYKTMLEGEEKRICTCHPMNMAVLSNGCRICCMKQ</sequence>
<dbReference type="Proteomes" id="UP000694871">
    <property type="component" value="Unplaced"/>
</dbReference>
<dbReference type="PROSITE" id="PS51842">
    <property type="entry name" value="IF_ROD_2"/>
    <property type="match status" value="1"/>
</dbReference>
<dbReference type="PANTHER" id="PTHR45616:SF19">
    <property type="entry name" value="KERATIN 90"/>
    <property type="match status" value="1"/>
</dbReference>
<feature type="domain" description="IF rod" evidence="6">
    <location>
        <begin position="108"/>
        <end position="421"/>
    </location>
</feature>
<dbReference type="SUPFAM" id="SSF64593">
    <property type="entry name" value="Intermediate filament protein, coiled coil region"/>
    <property type="match status" value="2"/>
</dbReference>
<keyword evidence="7" id="KW-1185">Reference proteome</keyword>
<keyword evidence="1 3" id="KW-0403">Intermediate filament</keyword>